<protein>
    <submittedName>
        <fullName evidence="4">Clathrin_bdg domain-containing protein</fullName>
    </submittedName>
</protein>
<evidence type="ECO:0000313" key="4">
    <source>
        <dbReference type="WBParaSite" id="SCUD_0000344501-mRNA-1"/>
    </source>
</evidence>
<reference evidence="2 3" key="2">
    <citation type="submission" date="2018-11" db="EMBL/GenBank/DDBJ databases">
        <authorList>
            <consortium name="Pathogen Informatics"/>
        </authorList>
    </citation>
    <scope>NUCLEOTIDE SEQUENCE [LARGE SCALE GENOMIC DNA]</scope>
    <source>
        <strain evidence="2">Dakar</strain>
        <strain evidence="3">Dakar, Senegal</strain>
    </source>
</reference>
<accession>A0A183JL64</accession>
<keyword evidence="3" id="KW-1185">Reference proteome</keyword>
<proteinExistence type="predicted"/>
<dbReference type="STRING" id="6186.A0A183JL64"/>
<name>A0A183JL64_9TREM</name>
<organism evidence="4">
    <name type="scientific">Schistosoma curassoni</name>
    <dbReference type="NCBI Taxonomy" id="6186"/>
    <lineage>
        <taxon>Eukaryota</taxon>
        <taxon>Metazoa</taxon>
        <taxon>Spiralia</taxon>
        <taxon>Lophotrochozoa</taxon>
        <taxon>Platyhelminthes</taxon>
        <taxon>Trematoda</taxon>
        <taxon>Digenea</taxon>
        <taxon>Strigeidida</taxon>
        <taxon>Schistosomatoidea</taxon>
        <taxon>Schistosomatidae</taxon>
        <taxon>Schistosoma</taxon>
    </lineage>
</organism>
<dbReference type="EMBL" id="UZAK01003913">
    <property type="protein sequence ID" value="VDO81955.1"/>
    <property type="molecule type" value="Genomic_DNA"/>
</dbReference>
<evidence type="ECO:0000256" key="1">
    <source>
        <dbReference type="SAM" id="MobiDB-lite"/>
    </source>
</evidence>
<gene>
    <name evidence="2" type="ORF">SCUD_LOCUS3445</name>
</gene>
<feature type="region of interest" description="Disordered" evidence="1">
    <location>
        <begin position="24"/>
        <end position="57"/>
    </location>
</feature>
<feature type="compositionally biased region" description="Polar residues" evidence="1">
    <location>
        <begin position="48"/>
        <end position="57"/>
    </location>
</feature>
<sequence length="156" mass="17395">MEPDGIDVNDFSFDVSTFFDSPDVKNMDDEAVSSRSEKTTLESLLKSEPTSDVSTTNTGLQLWENEHNKQNFSWEIPSVHRSTFPQVKVDGHVCAPTQRTYEVPLISRLLCDSEIQTLNKNGVDSSKSCPIQYSSSSSGAEKTHFVINKNEEGKCL</sequence>
<evidence type="ECO:0000313" key="2">
    <source>
        <dbReference type="EMBL" id="VDO81955.1"/>
    </source>
</evidence>
<evidence type="ECO:0000313" key="3">
    <source>
        <dbReference type="Proteomes" id="UP000279833"/>
    </source>
</evidence>
<dbReference type="Proteomes" id="UP000279833">
    <property type="component" value="Unassembled WGS sequence"/>
</dbReference>
<dbReference type="AlphaFoldDB" id="A0A183JL64"/>
<reference evidence="4" key="1">
    <citation type="submission" date="2016-06" db="UniProtKB">
        <authorList>
            <consortium name="WormBaseParasite"/>
        </authorList>
    </citation>
    <scope>IDENTIFICATION</scope>
</reference>
<dbReference type="WBParaSite" id="SCUD_0000344501-mRNA-1">
    <property type="protein sequence ID" value="SCUD_0000344501-mRNA-1"/>
    <property type="gene ID" value="SCUD_0000344501"/>
</dbReference>